<evidence type="ECO:0000313" key="2">
    <source>
        <dbReference type="Proteomes" id="UP001596540"/>
    </source>
</evidence>
<comment type="caution">
    <text evidence="1">The sequence shown here is derived from an EMBL/GenBank/DDBJ whole genome shotgun (WGS) entry which is preliminary data.</text>
</comment>
<protein>
    <submittedName>
        <fullName evidence="1">Uncharacterized protein</fullName>
    </submittedName>
</protein>
<reference evidence="2" key="1">
    <citation type="journal article" date="2019" name="Int. J. Syst. Evol. Microbiol.">
        <title>The Global Catalogue of Microorganisms (GCM) 10K type strain sequencing project: providing services to taxonomists for standard genome sequencing and annotation.</title>
        <authorList>
            <consortium name="The Broad Institute Genomics Platform"/>
            <consortium name="The Broad Institute Genome Sequencing Center for Infectious Disease"/>
            <person name="Wu L."/>
            <person name="Ma J."/>
        </authorList>
    </citation>
    <scope>NUCLEOTIDE SEQUENCE [LARGE SCALE GENOMIC DNA]</scope>
    <source>
        <strain evidence="2">CGMCC 4.7382</strain>
    </source>
</reference>
<name>A0ABW2KKR7_9ACTN</name>
<dbReference type="Proteomes" id="UP001596540">
    <property type="component" value="Unassembled WGS sequence"/>
</dbReference>
<keyword evidence="2" id="KW-1185">Reference proteome</keyword>
<organism evidence="1 2">
    <name type="scientific">Marinactinospora rubrisoli</name>
    <dbReference type="NCBI Taxonomy" id="2715399"/>
    <lineage>
        <taxon>Bacteria</taxon>
        <taxon>Bacillati</taxon>
        <taxon>Actinomycetota</taxon>
        <taxon>Actinomycetes</taxon>
        <taxon>Streptosporangiales</taxon>
        <taxon>Nocardiopsidaceae</taxon>
        <taxon>Marinactinospora</taxon>
    </lineage>
</organism>
<accession>A0ABW2KKR7</accession>
<sequence>MTGTNGRSELFFGRLFGFEREKEIKAPFTARLRSGTEGLYFTACFKLRLLPAGENGRSRAKLINDAQQEARAAADQVSVGYSIVDSGNAQLAVNERLLSLRSPAGPAASWATAEISAHEADMERAREIEAANHRAVIELRKQEDMVRQIRHLRDGVFRDGNLARLWWLMKYPEHVERLPQVGQALDGISGGQPTTTAESDVARVVELCFALVAGLEDDSRKLLVRQSIDFLAHVFTACDRPDLVPHLPGRAGAESAVPG</sequence>
<proteinExistence type="predicted"/>
<dbReference type="RefSeq" id="WP_379872574.1">
    <property type="nucleotide sequence ID" value="NZ_JBHTBH010000009.1"/>
</dbReference>
<evidence type="ECO:0000313" key="1">
    <source>
        <dbReference type="EMBL" id="MFC7329930.1"/>
    </source>
</evidence>
<dbReference type="EMBL" id="JBHTBH010000009">
    <property type="protein sequence ID" value="MFC7329930.1"/>
    <property type="molecule type" value="Genomic_DNA"/>
</dbReference>
<gene>
    <name evidence="1" type="ORF">ACFQRF_19540</name>
</gene>